<dbReference type="EC" id="2.7.13.3" evidence="2"/>
<dbReference type="AlphaFoldDB" id="A0A0H1R939"/>
<evidence type="ECO:0000259" key="9">
    <source>
        <dbReference type="PROSITE" id="PS50113"/>
    </source>
</evidence>
<evidence type="ECO:0000256" key="4">
    <source>
        <dbReference type="ARBA" id="ARBA00022679"/>
    </source>
</evidence>
<comment type="catalytic activity">
    <reaction evidence="1">
        <text>ATP + protein L-histidine = ADP + protein N-phospho-L-histidine.</text>
        <dbReference type="EC" id="2.7.13.3"/>
    </reaction>
</comment>
<dbReference type="GO" id="GO:0004673">
    <property type="term" value="F:protein histidine kinase activity"/>
    <property type="evidence" value="ECO:0007669"/>
    <property type="project" value="UniProtKB-EC"/>
</dbReference>
<organism evidence="10 11">
    <name type="scientific">Microvirga vignae</name>
    <dbReference type="NCBI Taxonomy" id="1225564"/>
    <lineage>
        <taxon>Bacteria</taxon>
        <taxon>Pseudomonadati</taxon>
        <taxon>Pseudomonadota</taxon>
        <taxon>Alphaproteobacteria</taxon>
        <taxon>Hyphomicrobiales</taxon>
        <taxon>Methylobacteriaceae</taxon>
        <taxon>Microvirga</taxon>
    </lineage>
</organism>
<evidence type="ECO:0000313" key="10">
    <source>
        <dbReference type="EMBL" id="KLK91331.1"/>
    </source>
</evidence>
<keyword evidence="6" id="KW-0547">Nucleotide-binding</keyword>
<evidence type="ECO:0000256" key="5">
    <source>
        <dbReference type="ARBA" id="ARBA00022737"/>
    </source>
</evidence>
<protein>
    <recommendedName>
        <fullName evidence="2">histidine kinase</fullName>
        <ecNumber evidence="2">2.7.13.3</ecNumber>
    </recommendedName>
</protein>
<dbReference type="InterPro" id="IPR013656">
    <property type="entry name" value="PAS_4"/>
</dbReference>
<evidence type="ECO:0000256" key="7">
    <source>
        <dbReference type="ARBA" id="ARBA00022777"/>
    </source>
</evidence>
<keyword evidence="5" id="KW-0677">Repeat</keyword>
<dbReference type="SUPFAM" id="SSF55874">
    <property type="entry name" value="ATPase domain of HSP90 chaperone/DNA topoisomerase II/histidine kinase"/>
    <property type="match status" value="1"/>
</dbReference>
<keyword evidence="8" id="KW-0067">ATP-binding</keyword>
<dbReference type="STRING" id="1225564.AA309_21000"/>
<reference evidence="10 11" key="1">
    <citation type="submission" date="2015-05" db="EMBL/GenBank/DDBJ databases">
        <title>Draft genome sequence of Microvirga vignae strain BR3299, a novel nitrogen fixing bacteria isolated from Brazil semi-aired region.</title>
        <authorList>
            <person name="Zilli J.E."/>
            <person name="Passos S.R."/>
            <person name="Leite J."/>
            <person name="Baldani J.I."/>
            <person name="Xavier G.R."/>
            <person name="Rumjaneck N.G."/>
            <person name="Simoes-Araujo J.L."/>
        </authorList>
    </citation>
    <scope>NUCLEOTIDE SEQUENCE [LARGE SCALE GENOMIC DNA]</scope>
    <source>
        <strain evidence="10 11">BR3299</strain>
    </source>
</reference>
<dbReference type="PATRIC" id="fig|1225564.3.peg.5541"/>
<dbReference type="Gene3D" id="3.30.565.10">
    <property type="entry name" value="Histidine kinase-like ATPase, C-terminal domain"/>
    <property type="match status" value="1"/>
</dbReference>
<evidence type="ECO:0000256" key="3">
    <source>
        <dbReference type="ARBA" id="ARBA00022553"/>
    </source>
</evidence>
<accession>A0A0H1R939</accession>
<keyword evidence="4" id="KW-0808">Transferase</keyword>
<evidence type="ECO:0000256" key="8">
    <source>
        <dbReference type="ARBA" id="ARBA00022840"/>
    </source>
</evidence>
<dbReference type="InterPro" id="IPR000700">
    <property type="entry name" value="PAS-assoc_C"/>
</dbReference>
<dbReference type="SMART" id="SM00911">
    <property type="entry name" value="HWE_HK"/>
    <property type="match status" value="1"/>
</dbReference>
<dbReference type="GO" id="GO:0005524">
    <property type="term" value="F:ATP binding"/>
    <property type="evidence" value="ECO:0007669"/>
    <property type="project" value="UniProtKB-KW"/>
</dbReference>
<evidence type="ECO:0000256" key="6">
    <source>
        <dbReference type="ARBA" id="ARBA00022741"/>
    </source>
</evidence>
<dbReference type="Pfam" id="PF08448">
    <property type="entry name" value="PAS_4"/>
    <property type="match status" value="1"/>
</dbReference>
<keyword evidence="7" id="KW-0418">Kinase</keyword>
<dbReference type="SUPFAM" id="SSF55785">
    <property type="entry name" value="PYP-like sensor domain (PAS domain)"/>
    <property type="match status" value="1"/>
</dbReference>
<keyword evidence="3" id="KW-0597">Phosphoprotein</keyword>
<dbReference type="Gene3D" id="3.30.450.20">
    <property type="entry name" value="PAS domain"/>
    <property type="match status" value="1"/>
</dbReference>
<dbReference type="PANTHER" id="PTHR41523">
    <property type="entry name" value="TWO-COMPONENT SYSTEM SENSOR PROTEIN"/>
    <property type="match status" value="1"/>
</dbReference>
<keyword evidence="11" id="KW-1185">Reference proteome</keyword>
<sequence>MAVALKEDRAIHDGEAIAERPDGTRVPFLASPTPLHDASGAVIGAVNMLVDMTQRKKAEEHQKVLLAELQHRVRNTLAVIRSIAHQTAETSETIEDYAMHFDGRLGALARVQAAVTRDPTAGIALASLVAEELLSFAAQEGEQFSLSGPDLRLQPKAAETLGLAIHELATNAVKYGALASPNGDVTVTWRLEDQDGDRRLRIEWTEAGVPELSLSPRRSGFGTELLTQTLPYQLRGTTMLTFKPGGLQCTIELPAKRVLQ</sequence>
<proteinExistence type="predicted"/>
<dbReference type="PROSITE" id="PS50113">
    <property type="entry name" value="PAC"/>
    <property type="match status" value="1"/>
</dbReference>
<dbReference type="EMBL" id="LCYG01000056">
    <property type="protein sequence ID" value="KLK91331.1"/>
    <property type="molecule type" value="Genomic_DNA"/>
</dbReference>
<dbReference type="InterPro" id="IPR036890">
    <property type="entry name" value="HATPase_C_sf"/>
</dbReference>
<dbReference type="InterPro" id="IPR011102">
    <property type="entry name" value="Sig_transdc_His_kinase_HWE"/>
</dbReference>
<evidence type="ECO:0000256" key="1">
    <source>
        <dbReference type="ARBA" id="ARBA00000085"/>
    </source>
</evidence>
<dbReference type="Pfam" id="PF07536">
    <property type="entry name" value="HWE_HK"/>
    <property type="match status" value="1"/>
</dbReference>
<dbReference type="Proteomes" id="UP000035489">
    <property type="component" value="Unassembled WGS sequence"/>
</dbReference>
<gene>
    <name evidence="10" type="ORF">AA309_21000</name>
</gene>
<evidence type="ECO:0000313" key="11">
    <source>
        <dbReference type="Proteomes" id="UP000035489"/>
    </source>
</evidence>
<comment type="caution">
    <text evidence="10">The sequence shown here is derived from an EMBL/GenBank/DDBJ whole genome shotgun (WGS) entry which is preliminary data.</text>
</comment>
<evidence type="ECO:0000256" key="2">
    <source>
        <dbReference type="ARBA" id="ARBA00012438"/>
    </source>
</evidence>
<feature type="domain" description="PAC" evidence="9">
    <location>
        <begin position="12"/>
        <end position="64"/>
    </location>
</feature>
<dbReference type="PANTHER" id="PTHR41523:SF8">
    <property type="entry name" value="ETHYLENE RESPONSE SENSOR PROTEIN"/>
    <property type="match status" value="1"/>
</dbReference>
<dbReference type="InterPro" id="IPR035965">
    <property type="entry name" value="PAS-like_dom_sf"/>
</dbReference>
<name>A0A0H1R939_9HYPH</name>